<feature type="compositionally biased region" description="Basic residues" evidence="1">
    <location>
        <begin position="56"/>
        <end position="72"/>
    </location>
</feature>
<evidence type="ECO:0000313" key="2">
    <source>
        <dbReference type="EMBL" id="KAL3804182.1"/>
    </source>
</evidence>
<dbReference type="EMBL" id="JABMIG020000009">
    <property type="protein sequence ID" value="KAL3804182.1"/>
    <property type="molecule type" value="Genomic_DNA"/>
</dbReference>
<feature type="region of interest" description="Disordered" evidence="1">
    <location>
        <begin position="48"/>
        <end position="72"/>
    </location>
</feature>
<dbReference type="Proteomes" id="UP001516023">
    <property type="component" value="Unassembled WGS sequence"/>
</dbReference>
<comment type="caution">
    <text evidence="2">The sequence shown here is derived from an EMBL/GenBank/DDBJ whole genome shotgun (WGS) entry which is preliminary data.</text>
</comment>
<evidence type="ECO:0000313" key="3">
    <source>
        <dbReference type="Proteomes" id="UP001516023"/>
    </source>
</evidence>
<feature type="compositionally biased region" description="Polar residues" evidence="1">
    <location>
        <begin position="1"/>
        <end position="12"/>
    </location>
</feature>
<gene>
    <name evidence="2" type="ORF">HJC23_013701</name>
</gene>
<accession>A0ABD3QV94</accession>
<reference evidence="2 3" key="1">
    <citation type="journal article" date="2020" name="G3 (Bethesda)">
        <title>Improved Reference Genome for Cyclotella cryptica CCMP332, a Model for Cell Wall Morphogenesis, Salinity Adaptation, and Lipid Production in Diatoms (Bacillariophyta).</title>
        <authorList>
            <person name="Roberts W.R."/>
            <person name="Downey K.M."/>
            <person name="Ruck E.C."/>
            <person name="Traller J.C."/>
            <person name="Alverson A.J."/>
        </authorList>
    </citation>
    <scope>NUCLEOTIDE SEQUENCE [LARGE SCALE GENOMIC DNA]</scope>
    <source>
        <strain evidence="2 3">CCMP332</strain>
    </source>
</reference>
<name>A0ABD3QV94_9STRA</name>
<evidence type="ECO:0000256" key="1">
    <source>
        <dbReference type="SAM" id="MobiDB-lite"/>
    </source>
</evidence>
<keyword evidence="3" id="KW-1185">Reference proteome</keyword>
<dbReference type="AlphaFoldDB" id="A0ABD3QV94"/>
<organism evidence="2 3">
    <name type="scientific">Cyclotella cryptica</name>
    <dbReference type="NCBI Taxonomy" id="29204"/>
    <lineage>
        <taxon>Eukaryota</taxon>
        <taxon>Sar</taxon>
        <taxon>Stramenopiles</taxon>
        <taxon>Ochrophyta</taxon>
        <taxon>Bacillariophyta</taxon>
        <taxon>Coscinodiscophyceae</taxon>
        <taxon>Thalassiosirophycidae</taxon>
        <taxon>Stephanodiscales</taxon>
        <taxon>Stephanodiscaceae</taxon>
        <taxon>Cyclotella</taxon>
    </lineage>
</organism>
<proteinExistence type="predicted"/>
<sequence length="72" mass="8380">MSFNVRQPSETSRNNRRRKTYRDLTSRMFRSIGAITDQSDRGNQLLTISRSGTAKPARHSKSKKKKKQTILR</sequence>
<protein>
    <submittedName>
        <fullName evidence="2">Uncharacterized protein</fullName>
    </submittedName>
</protein>
<feature type="region of interest" description="Disordered" evidence="1">
    <location>
        <begin position="1"/>
        <end position="25"/>
    </location>
</feature>